<gene>
    <name evidence="8" type="ORF">SEV965_LOCUS8257</name>
</gene>
<evidence type="ECO:0000259" key="7">
    <source>
        <dbReference type="PROSITE" id="PS50059"/>
    </source>
</evidence>
<dbReference type="InterPro" id="IPR001179">
    <property type="entry name" value="PPIase_FKBP_dom"/>
</dbReference>
<dbReference type="SUPFAM" id="SSF54534">
    <property type="entry name" value="FKBP-like"/>
    <property type="match status" value="1"/>
</dbReference>
<dbReference type="Gene3D" id="3.10.50.40">
    <property type="match status" value="1"/>
</dbReference>
<evidence type="ECO:0000313" key="9">
    <source>
        <dbReference type="Proteomes" id="UP000663889"/>
    </source>
</evidence>
<dbReference type="PANTHER" id="PTHR45779">
    <property type="entry name" value="PEPTIDYLPROLYL ISOMERASE"/>
    <property type="match status" value="1"/>
</dbReference>
<keyword evidence="6" id="KW-0812">Transmembrane</keyword>
<dbReference type="Proteomes" id="UP000663889">
    <property type="component" value="Unassembled WGS sequence"/>
</dbReference>
<dbReference type="EC" id="5.2.1.8" evidence="2 5"/>
<dbReference type="GO" id="GO:0005783">
    <property type="term" value="C:endoplasmic reticulum"/>
    <property type="evidence" value="ECO:0007669"/>
    <property type="project" value="TreeGrafter"/>
</dbReference>
<evidence type="ECO:0000313" key="8">
    <source>
        <dbReference type="EMBL" id="CAF0951030.1"/>
    </source>
</evidence>
<evidence type="ECO:0000256" key="5">
    <source>
        <dbReference type="PROSITE-ProRule" id="PRU00277"/>
    </source>
</evidence>
<name>A0A814D4R7_9BILA</name>
<keyword evidence="4 5" id="KW-0413">Isomerase</keyword>
<reference evidence="8" key="1">
    <citation type="submission" date="2021-02" db="EMBL/GenBank/DDBJ databases">
        <authorList>
            <person name="Nowell W R."/>
        </authorList>
    </citation>
    <scope>NUCLEOTIDE SEQUENCE</scope>
</reference>
<evidence type="ECO:0000256" key="1">
    <source>
        <dbReference type="ARBA" id="ARBA00000971"/>
    </source>
</evidence>
<dbReference type="InterPro" id="IPR044609">
    <property type="entry name" value="FKBP2/11"/>
</dbReference>
<evidence type="ECO:0000256" key="3">
    <source>
        <dbReference type="ARBA" id="ARBA00023110"/>
    </source>
</evidence>
<dbReference type="PANTHER" id="PTHR45779:SF7">
    <property type="entry name" value="PEPTIDYLPROLYL ISOMERASE"/>
    <property type="match status" value="1"/>
</dbReference>
<keyword evidence="3 5" id="KW-0697">Rotamase</keyword>
<feature type="transmembrane region" description="Helical" evidence="6">
    <location>
        <begin position="154"/>
        <end position="172"/>
    </location>
</feature>
<evidence type="ECO:0000256" key="4">
    <source>
        <dbReference type="ARBA" id="ARBA00023235"/>
    </source>
</evidence>
<proteinExistence type="predicted"/>
<dbReference type="InterPro" id="IPR046357">
    <property type="entry name" value="PPIase_dom_sf"/>
</dbReference>
<evidence type="ECO:0000256" key="6">
    <source>
        <dbReference type="SAM" id="Phobius"/>
    </source>
</evidence>
<evidence type="ECO:0000256" key="2">
    <source>
        <dbReference type="ARBA" id="ARBA00013194"/>
    </source>
</evidence>
<dbReference type="EMBL" id="CAJNOU010000300">
    <property type="protein sequence ID" value="CAF0951030.1"/>
    <property type="molecule type" value="Genomic_DNA"/>
</dbReference>
<dbReference type="AlphaFoldDB" id="A0A814D4R7"/>
<comment type="catalytic activity">
    <reaction evidence="1 5">
        <text>[protein]-peptidylproline (omega=180) = [protein]-peptidylproline (omega=0)</text>
        <dbReference type="Rhea" id="RHEA:16237"/>
        <dbReference type="Rhea" id="RHEA-COMP:10747"/>
        <dbReference type="Rhea" id="RHEA-COMP:10748"/>
        <dbReference type="ChEBI" id="CHEBI:83833"/>
        <dbReference type="ChEBI" id="CHEBI:83834"/>
        <dbReference type="EC" id="5.2.1.8"/>
    </reaction>
</comment>
<dbReference type="GO" id="GO:0003755">
    <property type="term" value="F:peptidyl-prolyl cis-trans isomerase activity"/>
    <property type="evidence" value="ECO:0007669"/>
    <property type="project" value="UniProtKB-KW"/>
</dbReference>
<organism evidence="8 9">
    <name type="scientific">Rotaria sordida</name>
    <dbReference type="NCBI Taxonomy" id="392033"/>
    <lineage>
        <taxon>Eukaryota</taxon>
        <taxon>Metazoa</taxon>
        <taxon>Spiralia</taxon>
        <taxon>Gnathifera</taxon>
        <taxon>Rotifera</taxon>
        <taxon>Eurotatoria</taxon>
        <taxon>Bdelloidea</taxon>
        <taxon>Philodinida</taxon>
        <taxon>Philodinidae</taxon>
        <taxon>Rotaria</taxon>
    </lineage>
</organism>
<sequence>MKTMHYQFQMNKENYRFYIKVRTALNIQSKLIHDELYSVFSDQAPSYNTVAKWSRWFREGREDVEDQPRLDRSVTETTSENIEEVRTALNIQSKLIHDELYSVFSDQAPSYNTVAKWSRWFREGREDVEDQPRLDRSVTETTSENIEEIKMKSILVFCLLLILINCLFPYVLSLAEEKLQVMTIKKVENCSKRSKVGDTLYMQYTGVLKSNGEKFDSSYDRGHPFVFKIGYGQAIKGWDQGLLNMCEGEQRKLIIPPSYAYGDVGAGGVIPPGATLLMDVVCEKIET</sequence>
<dbReference type="Pfam" id="PF00254">
    <property type="entry name" value="FKBP_C"/>
    <property type="match status" value="1"/>
</dbReference>
<comment type="caution">
    <text evidence="8">The sequence shown here is derived from an EMBL/GenBank/DDBJ whole genome shotgun (WGS) entry which is preliminary data.</text>
</comment>
<keyword evidence="6" id="KW-0472">Membrane</keyword>
<dbReference type="PROSITE" id="PS50059">
    <property type="entry name" value="FKBP_PPIASE"/>
    <property type="match status" value="1"/>
</dbReference>
<accession>A0A814D4R7</accession>
<dbReference type="FunFam" id="3.10.50.40:FF:000006">
    <property type="entry name" value="Peptidyl-prolyl cis-trans isomerase"/>
    <property type="match status" value="1"/>
</dbReference>
<keyword evidence="6" id="KW-1133">Transmembrane helix</keyword>
<protein>
    <recommendedName>
        <fullName evidence="2 5">peptidylprolyl isomerase</fullName>
        <ecNumber evidence="2 5">5.2.1.8</ecNumber>
    </recommendedName>
</protein>
<feature type="domain" description="PPIase FKBP-type" evidence="7">
    <location>
        <begin position="197"/>
        <end position="286"/>
    </location>
</feature>